<keyword evidence="4" id="KW-1185">Reference proteome</keyword>
<evidence type="ECO:0000313" key="4">
    <source>
        <dbReference type="Proteomes" id="UP000472270"/>
    </source>
</evidence>
<dbReference type="GO" id="GO:0005912">
    <property type="term" value="C:adherens junction"/>
    <property type="evidence" value="ECO:0007669"/>
    <property type="project" value="TreeGrafter"/>
</dbReference>
<evidence type="ECO:0000256" key="1">
    <source>
        <dbReference type="SAM" id="Coils"/>
    </source>
</evidence>
<dbReference type="OrthoDB" id="9830956at2759"/>
<reference evidence="3" key="1">
    <citation type="submission" date="2025-08" db="UniProtKB">
        <authorList>
            <consortium name="Ensembl"/>
        </authorList>
    </citation>
    <scope>IDENTIFICATION</scope>
</reference>
<dbReference type="PANTHER" id="PTHR22546">
    <property type="entry name" value="PREMATURE OVARIAN FAILURE, 1B"/>
    <property type="match status" value="1"/>
</dbReference>
<feature type="coiled-coil region" evidence="1">
    <location>
        <begin position="348"/>
        <end position="543"/>
    </location>
</feature>
<dbReference type="Pfam" id="PF24617">
    <property type="entry name" value="POF1B_HlH"/>
    <property type="match status" value="1"/>
</dbReference>
<dbReference type="Proteomes" id="UP000472270">
    <property type="component" value="Unassembled WGS sequence"/>
</dbReference>
<dbReference type="RefSeq" id="XP_016391957.1">
    <property type="nucleotide sequence ID" value="XM_016536471.1"/>
</dbReference>
<dbReference type="GO" id="GO:0070830">
    <property type="term" value="P:bicellular tight junction assembly"/>
    <property type="evidence" value="ECO:0007669"/>
    <property type="project" value="TreeGrafter"/>
</dbReference>
<keyword evidence="1" id="KW-0175">Coiled coil</keyword>
<dbReference type="AlphaFoldDB" id="A0A673IHH3"/>
<gene>
    <name evidence="3" type="primary">LOC107726783</name>
</gene>
<dbReference type="GO" id="GO:0007015">
    <property type="term" value="P:actin filament organization"/>
    <property type="evidence" value="ECO:0007669"/>
    <property type="project" value="TreeGrafter"/>
</dbReference>
<feature type="domain" description="POF1B helix-loop-helix" evidence="2">
    <location>
        <begin position="264"/>
        <end position="348"/>
    </location>
</feature>
<dbReference type="GO" id="GO:0005884">
    <property type="term" value="C:actin filament"/>
    <property type="evidence" value="ECO:0007669"/>
    <property type="project" value="TreeGrafter"/>
</dbReference>
<dbReference type="PANTHER" id="PTHR22546:SF0">
    <property type="entry name" value="PROTEIN POF1B"/>
    <property type="match status" value="1"/>
</dbReference>
<dbReference type="GeneID" id="107726783"/>
<dbReference type="InterPro" id="IPR026186">
    <property type="entry name" value="POF1B"/>
</dbReference>
<dbReference type="GO" id="GO:0051015">
    <property type="term" value="F:actin filament binding"/>
    <property type="evidence" value="ECO:0007669"/>
    <property type="project" value="TreeGrafter"/>
</dbReference>
<sequence>MTLPYSQSVRTLKTVTVAEPSTQTVFTSTPVGMSEGSSTYRTVNLAGAQLQPVQYINSQVEAGAQLQPVQYINSQVEAGAQLQQVQYLNSQVEAGAQLQPVQYINSQVEAGAQLQQVQYLNSQVEAGAQLQQVQYVNSQVEGNVMYGGARYLVPVQQRRPAESIMYLSQAPRVMQPVYFQNVQPVSFSSVDETDVYRQVNINGQTSVFSQLSSPVKSPEPSESELVETSSIREEVVDLREIKNGHSEIKTEVIDVEPVAKMDNRFFGELLAEVYRKNSDIHTCISEHVAKIRGRKHLLDPTIDYKVEKEEIESVIPKGVSELTKQQIRYLLQTRMTADKTMRLLMATFSSLREELVHLQDDLRRLESEKEELERDLSFKADQALQYDRLLETVREHNRQLQAAVKESNNTQRTLESQLLTLQSKDPSKDFRIKELEGSKRALEQENELLKKKLAGQCSSSTIQIKTQELSREYEQMLKDLREEKDRELKNLRTQLVKIQTERTITQTSDSGLEMRISELLSKLEQHESVIRHQEEEIRRLKQQKIDNSSSTTRTVVTKRYMNQYPILGLLSDDYQYTPPIKEDRTVVIESTGVTSRVI</sequence>
<protein>
    <submittedName>
        <fullName evidence="3">Protein POF1B-like</fullName>
    </submittedName>
</protein>
<accession>A0A673IHH3</accession>
<evidence type="ECO:0000313" key="3">
    <source>
        <dbReference type="Ensembl" id="ENSSRHP00000037130.1"/>
    </source>
</evidence>
<dbReference type="Ensembl" id="ENSSRHT00000038203.1">
    <property type="protein sequence ID" value="ENSSRHP00000037130.1"/>
    <property type="gene ID" value="ENSSRHG00000019001.1"/>
</dbReference>
<dbReference type="KEGG" id="srx:107726783"/>
<name>A0A673IHH3_9TELE</name>
<organism evidence="3 4">
    <name type="scientific">Sinocyclocheilus rhinocerous</name>
    <dbReference type="NCBI Taxonomy" id="307959"/>
    <lineage>
        <taxon>Eukaryota</taxon>
        <taxon>Metazoa</taxon>
        <taxon>Chordata</taxon>
        <taxon>Craniata</taxon>
        <taxon>Vertebrata</taxon>
        <taxon>Euteleostomi</taxon>
        <taxon>Actinopterygii</taxon>
        <taxon>Neopterygii</taxon>
        <taxon>Teleostei</taxon>
        <taxon>Ostariophysi</taxon>
        <taxon>Cypriniformes</taxon>
        <taxon>Cyprinidae</taxon>
        <taxon>Cyprininae</taxon>
        <taxon>Sinocyclocheilus</taxon>
    </lineage>
</organism>
<dbReference type="GO" id="GO:0005923">
    <property type="term" value="C:bicellular tight junction"/>
    <property type="evidence" value="ECO:0007669"/>
    <property type="project" value="TreeGrafter"/>
</dbReference>
<dbReference type="InterPro" id="IPR056240">
    <property type="entry name" value="POF1B_HlH"/>
</dbReference>
<dbReference type="GO" id="GO:0003382">
    <property type="term" value="P:epithelial cell morphogenesis"/>
    <property type="evidence" value="ECO:0007669"/>
    <property type="project" value="TreeGrafter"/>
</dbReference>
<evidence type="ECO:0000259" key="2">
    <source>
        <dbReference type="Pfam" id="PF24617"/>
    </source>
</evidence>
<reference evidence="3" key="2">
    <citation type="submission" date="2025-09" db="UniProtKB">
        <authorList>
            <consortium name="Ensembl"/>
        </authorList>
    </citation>
    <scope>IDENTIFICATION</scope>
</reference>
<proteinExistence type="predicted"/>